<dbReference type="InterPro" id="IPR043472">
    <property type="entry name" value="Macro_dom-like"/>
</dbReference>
<reference evidence="10 11" key="1">
    <citation type="submission" date="2017-10" db="EMBL/GenBank/DDBJ databases">
        <title>Bacillus sp. nov., a halophilic bacterium isolated from a Keqin Lake.</title>
        <authorList>
            <person name="Wang H."/>
        </authorList>
    </citation>
    <scope>NUCLEOTIDE SEQUENCE [LARGE SCALE GENOMIC DNA]</scope>
    <source>
        <strain evidence="10 11">KQ-12</strain>
    </source>
</reference>
<dbReference type="SUPFAM" id="SSF52949">
    <property type="entry name" value="Macro domain-like"/>
    <property type="match status" value="1"/>
</dbReference>
<name>A0A323TGD0_9BACI</name>
<comment type="caution">
    <text evidence="10">The sequence shown here is derived from an EMBL/GenBank/DDBJ whole genome shotgun (WGS) entry which is preliminary data.</text>
</comment>
<dbReference type="PANTHER" id="PTHR11963:SF23">
    <property type="entry name" value="CYTOSOL AMINOPEPTIDASE"/>
    <property type="match status" value="1"/>
</dbReference>
<evidence type="ECO:0000256" key="2">
    <source>
        <dbReference type="ARBA" id="ARBA00022438"/>
    </source>
</evidence>
<keyword evidence="2" id="KW-0031">Aminopeptidase</keyword>
<dbReference type="SUPFAM" id="SSF53187">
    <property type="entry name" value="Zn-dependent exopeptidases"/>
    <property type="match status" value="1"/>
</dbReference>
<dbReference type="InterPro" id="IPR011356">
    <property type="entry name" value="Leucine_aapep/pepB"/>
</dbReference>
<dbReference type="OrthoDB" id="9809354at2"/>
<evidence type="ECO:0000313" key="10">
    <source>
        <dbReference type="EMBL" id="PYZ92934.1"/>
    </source>
</evidence>
<dbReference type="RefSeq" id="WP_110610482.1">
    <property type="nucleotide sequence ID" value="NZ_PDOD01000003.1"/>
</dbReference>
<dbReference type="GO" id="GO:0030145">
    <property type="term" value="F:manganese ion binding"/>
    <property type="evidence" value="ECO:0007669"/>
    <property type="project" value="InterPro"/>
</dbReference>
<organism evidence="10 11">
    <name type="scientific">Salipaludibacillus keqinensis</name>
    <dbReference type="NCBI Taxonomy" id="2045207"/>
    <lineage>
        <taxon>Bacteria</taxon>
        <taxon>Bacillati</taxon>
        <taxon>Bacillota</taxon>
        <taxon>Bacilli</taxon>
        <taxon>Bacillales</taxon>
        <taxon>Bacillaceae</taxon>
    </lineage>
</organism>
<proteinExistence type="inferred from homology"/>
<dbReference type="GO" id="GO:0005737">
    <property type="term" value="C:cytoplasm"/>
    <property type="evidence" value="ECO:0007669"/>
    <property type="project" value="InterPro"/>
</dbReference>
<dbReference type="Proteomes" id="UP000248214">
    <property type="component" value="Unassembled WGS sequence"/>
</dbReference>
<dbReference type="Gene3D" id="3.40.220.10">
    <property type="entry name" value="Leucine Aminopeptidase, subunit E, domain 1"/>
    <property type="match status" value="1"/>
</dbReference>
<dbReference type="GO" id="GO:0070006">
    <property type="term" value="F:metalloaminopeptidase activity"/>
    <property type="evidence" value="ECO:0007669"/>
    <property type="project" value="InterPro"/>
</dbReference>
<keyword evidence="11" id="KW-1185">Reference proteome</keyword>
<evidence type="ECO:0000256" key="1">
    <source>
        <dbReference type="ARBA" id="ARBA00009528"/>
    </source>
</evidence>
<dbReference type="Pfam" id="PF00883">
    <property type="entry name" value="Peptidase_M17"/>
    <property type="match status" value="1"/>
</dbReference>
<comment type="function">
    <text evidence="6">Presumably involved in the processing and regular turnover of intracellular proteins. Catalyzes the removal of unsubstituted N-terminal amino acids from various peptides.</text>
</comment>
<dbReference type="EMBL" id="PDOD01000003">
    <property type="protein sequence ID" value="PYZ92934.1"/>
    <property type="molecule type" value="Genomic_DNA"/>
</dbReference>
<keyword evidence="4" id="KW-0378">Hydrolase</keyword>
<evidence type="ECO:0000256" key="6">
    <source>
        <dbReference type="ARBA" id="ARBA00049972"/>
    </source>
</evidence>
<feature type="domain" description="Cytosol aminopeptidase" evidence="9">
    <location>
        <begin position="180"/>
        <end position="412"/>
    </location>
</feature>
<accession>A0A323TGD0</accession>
<keyword evidence="3" id="KW-0645">Protease</keyword>
<evidence type="ECO:0000313" key="11">
    <source>
        <dbReference type="Proteomes" id="UP000248214"/>
    </source>
</evidence>
<dbReference type="AlphaFoldDB" id="A0A323TGD0"/>
<dbReference type="PANTHER" id="PTHR11963">
    <property type="entry name" value="LEUCINE AMINOPEPTIDASE-RELATED"/>
    <property type="match status" value="1"/>
</dbReference>
<evidence type="ECO:0000256" key="7">
    <source>
        <dbReference type="ARBA" id="ARBA00050021"/>
    </source>
</evidence>
<dbReference type="Gene3D" id="3.40.630.10">
    <property type="entry name" value="Zn peptidases"/>
    <property type="match status" value="1"/>
</dbReference>
<gene>
    <name evidence="10" type="ORF">CR194_14945</name>
</gene>
<dbReference type="GO" id="GO:0006508">
    <property type="term" value="P:proteolysis"/>
    <property type="evidence" value="ECO:0007669"/>
    <property type="project" value="UniProtKB-KW"/>
</dbReference>
<evidence type="ECO:0000256" key="3">
    <source>
        <dbReference type="ARBA" id="ARBA00022670"/>
    </source>
</evidence>
<evidence type="ECO:0000259" key="9">
    <source>
        <dbReference type="Pfam" id="PF00883"/>
    </source>
</evidence>
<protein>
    <recommendedName>
        <fullName evidence="7">Probable cytosol aminopeptidase</fullName>
    </recommendedName>
    <alternativeName>
        <fullName evidence="8">Leucine aminopeptidase</fullName>
    </alternativeName>
    <alternativeName>
        <fullName evidence="5">Leucyl aminopeptidase</fullName>
    </alternativeName>
</protein>
<dbReference type="InterPro" id="IPR000819">
    <property type="entry name" value="Peptidase_M17_C"/>
</dbReference>
<evidence type="ECO:0000256" key="8">
    <source>
        <dbReference type="ARBA" id="ARBA00050061"/>
    </source>
</evidence>
<evidence type="ECO:0000256" key="4">
    <source>
        <dbReference type="ARBA" id="ARBA00022801"/>
    </source>
</evidence>
<comment type="similarity">
    <text evidence="1">Belongs to the peptidase M17 family.</text>
</comment>
<evidence type="ECO:0000256" key="5">
    <source>
        <dbReference type="ARBA" id="ARBA00033172"/>
    </source>
</evidence>
<sequence>MIQFTSDLLSDNEKKVLVIGKFAGGKKNRDLYQWMEEAFDVPVSDWLQTYQHWGNEGEWHSLPVYKKESSVKFIYVIGLGREKHSSATAYFNVGKTLSRLSKHERLHYTAVYWPTFINDHSKEVELELFEVMLKGSYSCLDETSWRTEISFVLNEESDGKGFQEQLAETSYLSEMLKKNQQLLELPYELMDETKLLEVFKRLSSYENVHSDIFDHEDLHALGMGGILASAAKTNTSPSLVKLDYNPGKLEKDGAGFFLIGAGRITKEVEYIRNNQGQTQRVYTDRVGALLALSIFEQIAKKKLPIKLSILCPLTFDKSAEAIEMVRLMNEEIIQSEDSVGQLKMKLSDCVSFAKQEKADTVITLGTFLKDLHFEIGGGYQIALTNDPKLEYLRMKSNDSFEQKWWFLPFKRNGHPVGRQLKEVVSLGDTAGHMTWLHIDVFYTRLNKSKDPNHYRLQEEVDVILANLNWINQGY</sequence>